<protein>
    <recommendedName>
        <fullName evidence="4">DUF4235 domain-containing protein</fullName>
    </recommendedName>
</protein>
<feature type="region of interest" description="Disordered" evidence="1">
    <location>
        <begin position="111"/>
        <end position="148"/>
    </location>
</feature>
<gene>
    <name evidence="2" type="ORF">ACFSC0_15555</name>
</gene>
<feature type="compositionally biased region" description="Basic residues" evidence="1">
    <location>
        <begin position="1"/>
        <end position="13"/>
    </location>
</feature>
<keyword evidence="3" id="KW-1185">Reference proteome</keyword>
<accession>A0ABW4N849</accession>
<organism evidence="2 3">
    <name type="scientific">Phenylobacterium terrae</name>
    <dbReference type="NCBI Taxonomy" id="2665495"/>
    <lineage>
        <taxon>Bacteria</taxon>
        <taxon>Pseudomonadati</taxon>
        <taxon>Pseudomonadota</taxon>
        <taxon>Alphaproteobacteria</taxon>
        <taxon>Caulobacterales</taxon>
        <taxon>Caulobacteraceae</taxon>
        <taxon>Phenylobacterium</taxon>
    </lineage>
</organism>
<name>A0ABW4N849_9CAUL</name>
<proteinExistence type="predicted"/>
<reference evidence="3" key="1">
    <citation type="journal article" date="2019" name="Int. J. Syst. Evol. Microbiol.">
        <title>The Global Catalogue of Microorganisms (GCM) 10K type strain sequencing project: providing services to taxonomists for standard genome sequencing and annotation.</title>
        <authorList>
            <consortium name="The Broad Institute Genomics Platform"/>
            <consortium name="The Broad Institute Genome Sequencing Center for Infectious Disease"/>
            <person name="Wu L."/>
            <person name="Ma J."/>
        </authorList>
    </citation>
    <scope>NUCLEOTIDE SEQUENCE [LARGE SCALE GENOMIC DNA]</scope>
    <source>
        <strain evidence="3">DFY28</strain>
    </source>
</reference>
<dbReference type="EMBL" id="JBHUEY010000006">
    <property type="protein sequence ID" value="MFD1784820.1"/>
    <property type="molecule type" value="Genomic_DNA"/>
</dbReference>
<feature type="region of interest" description="Disordered" evidence="1">
    <location>
        <begin position="57"/>
        <end position="84"/>
    </location>
</feature>
<feature type="compositionally biased region" description="Low complexity" evidence="1">
    <location>
        <begin position="139"/>
        <end position="148"/>
    </location>
</feature>
<dbReference type="Proteomes" id="UP001597237">
    <property type="component" value="Unassembled WGS sequence"/>
</dbReference>
<evidence type="ECO:0000313" key="2">
    <source>
        <dbReference type="EMBL" id="MFD1784820.1"/>
    </source>
</evidence>
<comment type="caution">
    <text evidence="2">The sequence shown here is derived from an EMBL/GenBank/DDBJ whole genome shotgun (WGS) entry which is preliminary data.</text>
</comment>
<sequence length="148" mass="15401">MAKKKSKKKKGVVPKRIAGAKVPKRLRRDLDGVLSSPMGRNILADALVAAGAAVVGTQAKKNSKTRRFLRDHPPAEAPHAAQDAAGAVASGSSALAFALGEASRSFVDALHRGKAMADARAAWPEQKDEEPAAPKKKPGTAPETSPAH</sequence>
<evidence type="ECO:0008006" key="4">
    <source>
        <dbReference type="Google" id="ProtNLM"/>
    </source>
</evidence>
<evidence type="ECO:0000256" key="1">
    <source>
        <dbReference type="SAM" id="MobiDB-lite"/>
    </source>
</evidence>
<feature type="region of interest" description="Disordered" evidence="1">
    <location>
        <begin position="1"/>
        <end position="20"/>
    </location>
</feature>
<dbReference type="RefSeq" id="WP_377281785.1">
    <property type="nucleotide sequence ID" value="NZ_JBHRSI010000005.1"/>
</dbReference>
<evidence type="ECO:0000313" key="3">
    <source>
        <dbReference type="Proteomes" id="UP001597237"/>
    </source>
</evidence>